<comment type="caution">
    <text evidence="2">The sequence shown here is derived from an EMBL/GenBank/DDBJ whole genome shotgun (WGS) entry which is preliminary data.</text>
</comment>
<gene>
    <name evidence="2" type="ORF">METHB2_270043</name>
</gene>
<organism evidence="2 3">
    <name type="scientific">Candidatus Methylobacter favarea</name>
    <dbReference type="NCBI Taxonomy" id="2707345"/>
    <lineage>
        <taxon>Bacteria</taxon>
        <taxon>Pseudomonadati</taxon>
        <taxon>Pseudomonadota</taxon>
        <taxon>Gammaproteobacteria</taxon>
        <taxon>Methylococcales</taxon>
        <taxon>Methylococcaceae</taxon>
        <taxon>Methylobacter</taxon>
    </lineage>
</organism>
<keyword evidence="3" id="KW-1185">Reference proteome</keyword>
<dbReference type="EMBL" id="CADCXN010000055">
    <property type="protein sequence ID" value="CAA9890713.1"/>
    <property type="molecule type" value="Genomic_DNA"/>
</dbReference>
<evidence type="ECO:0000256" key="1">
    <source>
        <dbReference type="SAM" id="Coils"/>
    </source>
</evidence>
<proteinExistence type="predicted"/>
<name>A0A8S0Y684_9GAMM</name>
<evidence type="ECO:0000313" key="2">
    <source>
        <dbReference type="EMBL" id="CAA9890713.1"/>
    </source>
</evidence>
<dbReference type="AlphaFoldDB" id="A0A8S0Y684"/>
<reference evidence="2 3" key="1">
    <citation type="submission" date="2020-02" db="EMBL/GenBank/DDBJ databases">
        <authorList>
            <person name="Hogendoorn C."/>
        </authorList>
    </citation>
    <scope>NUCLEOTIDE SEQUENCE [LARGE SCALE GENOMIC DNA]</scope>
    <source>
        <strain evidence="2">METHB21</strain>
    </source>
</reference>
<dbReference type="Proteomes" id="UP000494216">
    <property type="component" value="Unassembled WGS sequence"/>
</dbReference>
<accession>A0A8S0Y684</accession>
<protein>
    <submittedName>
        <fullName evidence="2">Uncharacterized protein</fullName>
    </submittedName>
</protein>
<sequence>MADAHVKLNSYVQDWAAIAFSAKPDFSLADAELLPLLNLRNEQTTADWELIKKQEKAAVELQKQLTATQNLIDAARLRQESLAVEHTALDKKHAENTSNLEHARSIVPELEKQLNAIIDLVAAPFLGIENWQSYLHNAAEFKRE</sequence>
<keyword evidence="1" id="KW-0175">Coiled coil</keyword>
<dbReference type="RefSeq" id="WP_174625626.1">
    <property type="nucleotide sequence ID" value="NZ_CADCXN010000055.1"/>
</dbReference>
<feature type="coiled-coil region" evidence="1">
    <location>
        <begin position="51"/>
        <end position="78"/>
    </location>
</feature>
<evidence type="ECO:0000313" key="3">
    <source>
        <dbReference type="Proteomes" id="UP000494216"/>
    </source>
</evidence>